<feature type="transmembrane region" description="Helical" evidence="1">
    <location>
        <begin position="81"/>
        <end position="100"/>
    </location>
</feature>
<keyword evidence="3" id="KW-1185">Reference proteome</keyword>
<evidence type="ECO:0008006" key="4">
    <source>
        <dbReference type="Google" id="ProtNLM"/>
    </source>
</evidence>
<dbReference type="RefSeq" id="WP_337704510.1">
    <property type="nucleotide sequence ID" value="NZ_JBBEGM010000007.1"/>
</dbReference>
<feature type="transmembrane region" description="Helical" evidence="1">
    <location>
        <begin position="12"/>
        <end position="32"/>
    </location>
</feature>
<reference evidence="2 3" key="1">
    <citation type="submission" date="2024-03" db="EMBL/GenBank/DDBJ databases">
        <title>Actinomycetospora sp. OC33-EN07, a novel actinomycete isolated from wild orchid (Aerides multiflora).</title>
        <authorList>
            <person name="Suriyachadkun C."/>
        </authorList>
    </citation>
    <scope>NUCLEOTIDE SEQUENCE [LARGE SCALE GENOMIC DNA]</scope>
    <source>
        <strain evidence="2 3">OC33-EN07</strain>
    </source>
</reference>
<organism evidence="2 3">
    <name type="scientific">Actinomycetospora flava</name>
    <dbReference type="NCBI Taxonomy" id="3129232"/>
    <lineage>
        <taxon>Bacteria</taxon>
        <taxon>Bacillati</taxon>
        <taxon>Actinomycetota</taxon>
        <taxon>Actinomycetes</taxon>
        <taxon>Pseudonocardiales</taxon>
        <taxon>Pseudonocardiaceae</taxon>
        <taxon>Actinomycetospora</taxon>
    </lineage>
</organism>
<name>A0ABU8M935_9PSEU</name>
<keyword evidence="1" id="KW-0812">Transmembrane</keyword>
<dbReference type="EMBL" id="JBBEGM010000007">
    <property type="protein sequence ID" value="MEJ2863152.1"/>
    <property type="molecule type" value="Genomic_DNA"/>
</dbReference>
<protein>
    <recommendedName>
        <fullName evidence="4">Integral membrane protein</fullName>
    </recommendedName>
</protein>
<dbReference type="Proteomes" id="UP001369736">
    <property type="component" value="Unassembled WGS sequence"/>
</dbReference>
<keyword evidence="1" id="KW-1133">Transmembrane helix</keyword>
<sequence length="133" mass="13389">MSHTATGRAGAAPAVLTALRVTATLTVLALLWQFLTAGGFVEQRGGEAAEGLHATGAIVLHVVAGLTVVAAAVLWRAGAALWPTVLAAVVFVLTFVQAYVGSHGPLSVHIPGAMVLTIGAVVVAAWSFAPTGR</sequence>
<gene>
    <name evidence="2" type="ORF">WCD58_18440</name>
</gene>
<feature type="transmembrane region" description="Helical" evidence="1">
    <location>
        <begin position="52"/>
        <end position="74"/>
    </location>
</feature>
<evidence type="ECO:0000313" key="3">
    <source>
        <dbReference type="Proteomes" id="UP001369736"/>
    </source>
</evidence>
<feature type="transmembrane region" description="Helical" evidence="1">
    <location>
        <begin position="106"/>
        <end position="129"/>
    </location>
</feature>
<proteinExistence type="predicted"/>
<keyword evidence="1" id="KW-0472">Membrane</keyword>
<evidence type="ECO:0000256" key="1">
    <source>
        <dbReference type="SAM" id="Phobius"/>
    </source>
</evidence>
<evidence type="ECO:0000313" key="2">
    <source>
        <dbReference type="EMBL" id="MEJ2863152.1"/>
    </source>
</evidence>
<comment type="caution">
    <text evidence="2">The sequence shown here is derived from an EMBL/GenBank/DDBJ whole genome shotgun (WGS) entry which is preliminary data.</text>
</comment>
<accession>A0ABU8M935</accession>